<proteinExistence type="predicted"/>
<dbReference type="Proteomes" id="UP001189624">
    <property type="component" value="Chromosome 1"/>
</dbReference>
<reference evidence="1" key="1">
    <citation type="submission" date="2023-10" db="EMBL/GenBank/DDBJ databases">
        <authorList>
            <person name="Domelevo Entfellner J.-B."/>
        </authorList>
    </citation>
    <scope>NUCLEOTIDE SEQUENCE</scope>
</reference>
<sequence length="104" mass="11553">MPTLHHALLRSIKPLKKLCPETIRLDTRSFLNLVVYGVQSCGMAYVSPYIISCTIGDGEGFPLPSFLDPSRLQCPRIHTKQQPILIARLHPKSMVNASSLCACF</sequence>
<name>A0AA86V8M5_9FABA</name>
<dbReference type="AlphaFoldDB" id="A0AA86V8M5"/>
<gene>
    <name evidence="1" type="ORF">AYBTSS11_LOCUS660</name>
</gene>
<dbReference type="EMBL" id="OY731398">
    <property type="protein sequence ID" value="CAJ1801776.1"/>
    <property type="molecule type" value="Genomic_DNA"/>
</dbReference>
<evidence type="ECO:0000313" key="1">
    <source>
        <dbReference type="EMBL" id="CAJ1801776.1"/>
    </source>
</evidence>
<keyword evidence="2" id="KW-1185">Reference proteome</keyword>
<dbReference type="Gramene" id="rna-AYBTSS11_LOCUS660">
    <property type="protein sequence ID" value="CAJ1801776.1"/>
    <property type="gene ID" value="gene-AYBTSS11_LOCUS660"/>
</dbReference>
<organism evidence="1 2">
    <name type="scientific">Sphenostylis stenocarpa</name>
    <dbReference type="NCBI Taxonomy" id="92480"/>
    <lineage>
        <taxon>Eukaryota</taxon>
        <taxon>Viridiplantae</taxon>
        <taxon>Streptophyta</taxon>
        <taxon>Embryophyta</taxon>
        <taxon>Tracheophyta</taxon>
        <taxon>Spermatophyta</taxon>
        <taxon>Magnoliopsida</taxon>
        <taxon>eudicotyledons</taxon>
        <taxon>Gunneridae</taxon>
        <taxon>Pentapetalae</taxon>
        <taxon>rosids</taxon>
        <taxon>fabids</taxon>
        <taxon>Fabales</taxon>
        <taxon>Fabaceae</taxon>
        <taxon>Papilionoideae</taxon>
        <taxon>50 kb inversion clade</taxon>
        <taxon>NPAAA clade</taxon>
        <taxon>indigoferoid/millettioid clade</taxon>
        <taxon>Phaseoleae</taxon>
        <taxon>Sphenostylis</taxon>
    </lineage>
</organism>
<protein>
    <submittedName>
        <fullName evidence="1">Uncharacterized protein</fullName>
    </submittedName>
</protein>
<accession>A0AA86V8M5</accession>
<evidence type="ECO:0000313" key="2">
    <source>
        <dbReference type="Proteomes" id="UP001189624"/>
    </source>
</evidence>